<dbReference type="InterPro" id="IPR020904">
    <property type="entry name" value="Sc_DH/Rdtase_CS"/>
</dbReference>
<feature type="domain" description="Ketoreductase" evidence="3">
    <location>
        <begin position="8"/>
        <end position="182"/>
    </location>
</feature>
<evidence type="ECO:0000313" key="5">
    <source>
        <dbReference type="Proteomes" id="UP000178953"/>
    </source>
</evidence>
<evidence type="ECO:0000256" key="2">
    <source>
        <dbReference type="ARBA" id="ARBA00023002"/>
    </source>
</evidence>
<comment type="caution">
    <text evidence="4">The sequence shown here is derived from an EMBL/GenBank/DDBJ whole genome shotgun (WGS) entry which is preliminary data.</text>
</comment>
<dbReference type="AlphaFoldDB" id="A0A1E8Q333"/>
<protein>
    <submittedName>
        <fullName evidence="4">Dehydrogenase</fullName>
    </submittedName>
</protein>
<dbReference type="InterPro" id="IPR002347">
    <property type="entry name" value="SDR_fam"/>
</dbReference>
<reference evidence="4 5" key="1">
    <citation type="submission" date="2016-09" db="EMBL/GenBank/DDBJ databases">
        <title>genome sequence of Mycobacterium sp. 739 SCH.</title>
        <authorList>
            <person name="Greninger A.L."/>
            <person name="Qin X."/>
            <person name="Jerome K."/>
            <person name="Vora S."/>
            <person name="Quinn K."/>
        </authorList>
    </citation>
    <scope>NUCLEOTIDE SEQUENCE [LARGE SCALE GENOMIC DNA]</scope>
    <source>
        <strain evidence="4 5">SCH</strain>
    </source>
</reference>
<gene>
    <name evidence="4" type="ORF">BEL07_14550</name>
</gene>
<keyword evidence="2" id="KW-0560">Oxidoreductase</keyword>
<dbReference type="InterPro" id="IPR057326">
    <property type="entry name" value="KR_dom"/>
</dbReference>
<dbReference type="PRINTS" id="PR00080">
    <property type="entry name" value="SDRFAMILY"/>
</dbReference>
<evidence type="ECO:0000313" key="4">
    <source>
        <dbReference type="EMBL" id="OFJ53018.1"/>
    </source>
</evidence>
<dbReference type="SUPFAM" id="SSF51735">
    <property type="entry name" value="NAD(P)-binding Rossmann-fold domains"/>
    <property type="match status" value="1"/>
</dbReference>
<dbReference type="PRINTS" id="PR00081">
    <property type="entry name" value="GDHRDH"/>
</dbReference>
<proteinExistence type="inferred from homology"/>
<dbReference type="CDD" id="cd05233">
    <property type="entry name" value="SDR_c"/>
    <property type="match status" value="1"/>
</dbReference>
<name>A0A1E8Q333_9MYCO</name>
<dbReference type="EMBL" id="MCHX01000031">
    <property type="protein sequence ID" value="OFJ53018.1"/>
    <property type="molecule type" value="Genomic_DNA"/>
</dbReference>
<evidence type="ECO:0000256" key="1">
    <source>
        <dbReference type="ARBA" id="ARBA00006484"/>
    </source>
</evidence>
<evidence type="ECO:0000259" key="3">
    <source>
        <dbReference type="SMART" id="SM00822"/>
    </source>
</evidence>
<dbReference type="Pfam" id="PF13561">
    <property type="entry name" value="adh_short_C2"/>
    <property type="match status" value="1"/>
</dbReference>
<dbReference type="InterPro" id="IPR036291">
    <property type="entry name" value="NAD(P)-bd_dom_sf"/>
</dbReference>
<dbReference type="PANTHER" id="PTHR43639">
    <property type="entry name" value="OXIDOREDUCTASE, SHORT-CHAIN DEHYDROGENASE/REDUCTASE FAMILY (AFU_ORTHOLOGUE AFUA_5G02870)"/>
    <property type="match status" value="1"/>
</dbReference>
<organism evidence="4 5">
    <name type="scientific">Mycolicibacterium grossiae</name>
    <dbReference type="NCBI Taxonomy" id="1552759"/>
    <lineage>
        <taxon>Bacteria</taxon>
        <taxon>Bacillati</taxon>
        <taxon>Actinomycetota</taxon>
        <taxon>Actinomycetes</taxon>
        <taxon>Mycobacteriales</taxon>
        <taxon>Mycobacteriaceae</taxon>
        <taxon>Mycolicibacterium</taxon>
    </lineage>
</organism>
<dbReference type="PANTHER" id="PTHR43639:SF1">
    <property type="entry name" value="SHORT-CHAIN DEHYDROGENASE_REDUCTASE FAMILY PROTEIN"/>
    <property type="match status" value="1"/>
</dbReference>
<dbReference type="SMART" id="SM00822">
    <property type="entry name" value="PKS_KR"/>
    <property type="match status" value="1"/>
</dbReference>
<sequence>MPGRLADGVAIVTGATSGIGLATARRLHAEGARVLATGRDETRGRQLAETLGDRARFVAVDLTAPGSADRVVRACVASFGAPDALVNSAGLDHTGDFTTTPLEAVRRVFEVNAFATIAMMQSAARAMSRGGAIVNITSRLATVGVPTMGIYAASKGAIRALTASAAVELAPLDIRVNDVAPGMTKTPLYDDWLARTSASAEADVVADIPLGRLATTDDVAAAVAYLVSDDARYVTGTTLRVDGGYTAR</sequence>
<comment type="similarity">
    <text evidence="1">Belongs to the short-chain dehydrogenases/reductases (SDR) family.</text>
</comment>
<dbReference type="GO" id="GO:0016491">
    <property type="term" value="F:oxidoreductase activity"/>
    <property type="evidence" value="ECO:0007669"/>
    <property type="project" value="UniProtKB-KW"/>
</dbReference>
<accession>A0A1E8Q333</accession>
<keyword evidence="5" id="KW-1185">Reference proteome</keyword>
<dbReference type="Gene3D" id="3.40.50.720">
    <property type="entry name" value="NAD(P)-binding Rossmann-like Domain"/>
    <property type="match status" value="1"/>
</dbReference>
<dbReference type="FunFam" id="3.40.50.720:FF:000084">
    <property type="entry name" value="Short-chain dehydrogenase reductase"/>
    <property type="match status" value="1"/>
</dbReference>
<dbReference type="NCBIfam" id="NF005559">
    <property type="entry name" value="PRK07231.1"/>
    <property type="match status" value="1"/>
</dbReference>
<dbReference type="Proteomes" id="UP000178953">
    <property type="component" value="Unassembled WGS sequence"/>
</dbReference>
<dbReference type="PROSITE" id="PS00061">
    <property type="entry name" value="ADH_SHORT"/>
    <property type="match status" value="1"/>
</dbReference>